<dbReference type="Pfam" id="PF01979">
    <property type="entry name" value="Amidohydro_1"/>
    <property type="match status" value="1"/>
</dbReference>
<dbReference type="RefSeq" id="WP_344491493.1">
    <property type="nucleotide sequence ID" value="NZ_BAAAQX010000039.1"/>
</dbReference>
<organism evidence="2 3">
    <name type="scientific">Nonomuraea monospora</name>
    <dbReference type="NCBI Taxonomy" id="568818"/>
    <lineage>
        <taxon>Bacteria</taxon>
        <taxon>Bacillati</taxon>
        <taxon>Actinomycetota</taxon>
        <taxon>Actinomycetes</taxon>
        <taxon>Streptosporangiales</taxon>
        <taxon>Streptosporangiaceae</taxon>
        <taxon>Nonomuraea</taxon>
    </lineage>
</organism>
<name>A0ABP5PRZ8_9ACTN</name>
<evidence type="ECO:0000313" key="2">
    <source>
        <dbReference type="EMBL" id="GAA2214284.1"/>
    </source>
</evidence>
<protein>
    <submittedName>
        <fullName evidence="2">Amidohydrolase family protein</fullName>
    </submittedName>
</protein>
<dbReference type="PANTHER" id="PTHR43135:SF4">
    <property type="entry name" value="AMIDOHYDROLASE-RELATED DOMAIN-CONTAINING PROTEIN"/>
    <property type="match status" value="1"/>
</dbReference>
<feature type="domain" description="Amidohydrolase-related" evidence="1">
    <location>
        <begin position="43"/>
        <end position="352"/>
    </location>
</feature>
<evidence type="ECO:0000313" key="3">
    <source>
        <dbReference type="Proteomes" id="UP001499843"/>
    </source>
</evidence>
<accession>A0ABP5PRZ8</accession>
<dbReference type="Gene3D" id="2.30.40.10">
    <property type="entry name" value="Urease, subunit C, domain 1"/>
    <property type="match status" value="1"/>
</dbReference>
<dbReference type="Gene3D" id="3.40.50.10910">
    <property type="entry name" value="Amidohydrolase"/>
    <property type="match status" value="1"/>
</dbReference>
<reference evidence="3" key="1">
    <citation type="journal article" date="2019" name="Int. J. Syst. Evol. Microbiol.">
        <title>The Global Catalogue of Microorganisms (GCM) 10K type strain sequencing project: providing services to taxonomists for standard genome sequencing and annotation.</title>
        <authorList>
            <consortium name="The Broad Institute Genomics Platform"/>
            <consortium name="The Broad Institute Genome Sequencing Center for Infectious Disease"/>
            <person name="Wu L."/>
            <person name="Ma J."/>
        </authorList>
    </citation>
    <scope>NUCLEOTIDE SEQUENCE [LARGE SCALE GENOMIC DNA]</scope>
    <source>
        <strain evidence="3">JCM 16114</strain>
    </source>
</reference>
<dbReference type="Gene3D" id="1.20.58.520">
    <property type="entry name" value="Amidohydrolase"/>
    <property type="match status" value="1"/>
</dbReference>
<dbReference type="EMBL" id="BAAAQX010000039">
    <property type="protein sequence ID" value="GAA2214284.1"/>
    <property type="molecule type" value="Genomic_DNA"/>
</dbReference>
<comment type="caution">
    <text evidence="2">The sequence shown here is derived from an EMBL/GenBank/DDBJ whole genome shotgun (WGS) entry which is preliminary data.</text>
</comment>
<dbReference type="InterPro" id="IPR011059">
    <property type="entry name" value="Metal-dep_hydrolase_composite"/>
</dbReference>
<evidence type="ECO:0000259" key="1">
    <source>
        <dbReference type="Pfam" id="PF01979"/>
    </source>
</evidence>
<sequence>MSRAWRVDGRLLPDGEPCTFFVADGRVTREPVSGAQTLVDNGWIIPGLVDAHCHIGLRTGGSAVTTAEEARSLAAADRDTGVLAIRDTGSPNNFPELDGLSDLPRVIRSGRHLAPPGGYLPGVAVECSSAELPAAVAAQAAQGHGWIKLVGDWIDDASGDLLVRWDTASVKAAVQDAHALGVKIAAHTFSEAGAAMMVEARVDSIEHGPGLSTGLLEEMARSDIALVPTMSAIATFRSIAAVAAARYPRYAAHLRDLSAGFGSVVRAAHEIGVAVYVGTDAGCDVRHGLIAQEMLALHRAAGLSATQVLGAASWRARAWLGLDVLDEGSPADFVVYDTDPRAELAAVRQPRRIVLNGVPLR</sequence>
<dbReference type="InterPro" id="IPR006680">
    <property type="entry name" value="Amidohydro-rel"/>
</dbReference>
<proteinExistence type="predicted"/>
<dbReference type="Proteomes" id="UP001499843">
    <property type="component" value="Unassembled WGS sequence"/>
</dbReference>
<keyword evidence="3" id="KW-1185">Reference proteome</keyword>
<dbReference type="SUPFAM" id="SSF51556">
    <property type="entry name" value="Metallo-dependent hydrolases"/>
    <property type="match status" value="1"/>
</dbReference>
<dbReference type="Gene3D" id="3.30.110.90">
    <property type="entry name" value="Amidohydrolase"/>
    <property type="match status" value="1"/>
</dbReference>
<dbReference type="PANTHER" id="PTHR43135">
    <property type="entry name" value="ALPHA-D-RIBOSE 1-METHYLPHOSPHONATE 5-TRIPHOSPHATE DIPHOSPHATASE"/>
    <property type="match status" value="1"/>
</dbReference>
<gene>
    <name evidence="2" type="ORF">GCM10009850_097490</name>
</gene>
<dbReference type="InterPro" id="IPR032466">
    <property type="entry name" value="Metal_Hydrolase"/>
</dbReference>
<dbReference type="InterPro" id="IPR051781">
    <property type="entry name" value="Metallo-dep_Hydrolase"/>
</dbReference>